<dbReference type="EMBL" id="BDQI01000048">
    <property type="protein sequence ID" value="GAX58257.1"/>
    <property type="molecule type" value="Genomic_DNA"/>
</dbReference>
<protein>
    <submittedName>
        <fullName evidence="1">Uncharacterized protein</fullName>
    </submittedName>
</protein>
<sequence length="97" mass="11201">MRHYPLASFGGSRRLFILLEEWYRNRRWTDHPEAVGTAGRGLVWDAAEWDHWYQERQNTAGLVTRADLEERHGLARSTLERLWALTGPNKAVVRGGG</sequence>
<reference evidence="2" key="1">
    <citation type="submission" date="2017-05" db="EMBL/GenBank/DDBJ databases">
        <title>Streptomyces olivochromogenes NBRC 3561 whole genome shotgun sequence.</title>
        <authorList>
            <person name="Dohra H."/>
            <person name="Kodani S."/>
        </authorList>
    </citation>
    <scope>NUCLEOTIDE SEQUENCE [LARGE SCALE GENOMIC DNA]</scope>
    <source>
        <strain evidence="2">NBRC 3561</strain>
    </source>
</reference>
<keyword evidence="2" id="KW-1185">Reference proteome</keyword>
<gene>
    <name evidence="1" type="ORF">SO3561_09828</name>
</gene>
<proteinExistence type="predicted"/>
<dbReference type="Proteomes" id="UP000217446">
    <property type="component" value="Unassembled WGS sequence"/>
</dbReference>
<organism evidence="1 2">
    <name type="scientific">Streptomyces olivochromogenes</name>
    <dbReference type="NCBI Taxonomy" id="1963"/>
    <lineage>
        <taxon>Bacteria</taxon>
        <taxon>Bacillati</taxon>
        <taxon>Actinomycetota</taxon>
        <taxon>Actinomycetes</taxon>
        <taxon>Kitasatosporales</taxon>
        <taxon>Streptomycetaceae</taxon>
        <taxon>Streptomyces</taxon>
    </lineage>
</organism>
<comment type="caution">
    <text evidence="1">The sequence shown here is derived from an EMBL/GenBank/DDBJ whole genome shotgun (WGS) entry which is preliminary data.</text>
</comment>
<accession>A0A250VVL2</accession>
<evidence type="ECO:0000313" key="2">
    <source>
        <dbReference type="Proteomes" id="UP000217446"/>
    </source>
</evidence>
<evidence type="ECO:0000313" key="1">
    <source>
        <dbReference type="EMBL" id="GAX58257.1"/>
    </source>
</evidence>
<name>A0A250VVL2_STROL</name>
<dbReference type="AlphaFoldDB" id="A0A250VVL2"/>